<keyword evidence="2" id="KW-1185">Reference proteome</keyword>
<gene>
    <name evidence="1" type="ORF">JKP88DRAFT_281520</name>
</gene>
<protein>
    <submittedName>
        <fullName evidence="1">Uncharacterized protein</fullName>
    </submittedName>
</protein>
<proteinExistence type="predicted"/>
<dbReference type="EMBL" id="JAFCMP010000519">
    <property type="protein sequence ID" value="KAG5178019.1"/>
    <property type="molecule type" value="Genomic_DNA"/>
</dbReference>
<name>A0A835YMP9_9STRA</name>
<accession>A0A835YMP9</accession>
<sequence>MGPSDPPLVPSPQWQKLNGVLFLLRIAGGAYGVLEDVDKAISAQQYAERMSDVTPGLPRLQAACTDGAAAAAAAALLTVQAQAGVPAAATAAAAAAAEAPSVASMAALPAVPQC</sequence>
<dbReference type="Proteomes" id="UP000664859">
    <property type="component" value="Unassembled WGS sequence"/>
</dbReference>
<reference evidence="1" key="1">
    <citation type="submission" date="2021-02" db="EMBL/GenBank/DDBJ databases">
        <title>First Annotated Genome of the Yellow-green Alga Tribonema minus.</title>
        <authorList>
            <person name="Mahan K.M."/>
        </authorList>
    </citation>
    <scope>NUCLEOTIDE SEQUENCE</scope>
    <source>
        <strain evidence="1">UTEX B ZZ1240</strain>
    </source>
</reference>
<organism evidence="1 2">
    <name type="scientific">Tribonema minus</name>
    <dbReference type="NCBI Taxonomy" id="303371"/>
    <lineage>
        <taxon>Eukaryota</taxon>
        <taxon>Sar</taxon>
        <taxon>Stramenopiles</taxon>
        <taxon>Ochrophyta</taxon>
        <taxon>PX clade</taxon>
        <taxon>Xanthophyceae</taxon>
        <taxon>Tribonematales</taxon>
        <taxon>Tribonemataceae</taxon>
        <taxon>Tribonema</taxon>
    </lineage>
</organism>
<dbReference type="AlphaFoldDB" id="A0A835YMP9"/>
<comment type="caution">
    <text evidence="1">The sequence shown here is derived from an EMBL/GenBank/DDBJ whole genome shotgun (WGS) entry which is preliminary data.</text>
</comment>
<evidence type="ECO:0000313" key="2">
    <source>
        <dbReference type="Proteomes" id="UP000664859"/>
    </source>
</evidence>
<evidence type="ECO:0000313" key="1">
    <source>
        <dbReference type="EMBL" id="KAG5178019.1"/>
    </source>
</evidence>